<dbReference type="GO" id="GO:0016491">
    <property type="term" value="F:oxidoreductase activity"/>
    <property type="evidence" value="ECO:0007669"/>
    <property type="project" value="UniProtKB-KW"/>
</dbReference>
<comment type="similarity">
    <text evidence="2">Belongs to the bacterial PQQ dehydrogenase family.</text>
</comment>
<feature type="domain" description="Pyrrolo-quinoline quinone repeat" evidence="6">
    <location>
        <begin position="44"/>
        <end position="552"/>
    </location>
</feature>
<evidence type="ECO:0000259" key="6">
    <source>
        <dbReference type="Pfam" id="PF01011"/>
    </source>
</evidence>
<evidence type="ECO:0000256" key="2">
    <source>
        <dbReference type="ARBA" id="ARBA00008156"/>
    </source>
</evidence>
<dbReference type="GO" id="GO:0020037">
    <property type="term" value="F:heme binding"/>
    <property type="evidence" value="ECO:0007669"/>
    <property type="project" value="InterPro"/>
</dbReference>
<protein>
    <recommendedName>
        <fullName evidence="6">Pyrrolo-quinoline quinone repeat domain-containing protein</fullName>
    </recommendedName>
</protein>
<evidence type="ECO:0000256" key="3">
    <source>
        <dbReference type="ARBA" id="ARBA00022729"/>
    </source>
</evidence>
<accession>A0A0R2SX29</accession>
<dbReference type="InterPro" id="IPR018391">
    <property type="entry name" value="PQQ_b-propeller_rpt"/>
</dbReference>
<proteinExistence type="inferred from homology"/>
<dbReference type="InterPro" id="IPR011047">
    <property type="entry name" value="Quinoprotein_ADH-like_sf"/>
</dbReference>
<comment type="caution">
    <text evidence="7">The sequence shown here is derived from an EMBL/GenBank/DDBJ whole genome shotgun (WGS) entry which is preliminary data.</text>
</comment>
<feature type="non-terminal residue" evidence="7">
    <location>
        <position position="637"/>
    </location>
</feature>
<organism evidence="7 8">
    <name type="scientific">OM182 bacterium BACL3 MAG-120619-bin3</name>
    <dbReference type="NCBI Taxonomy" id="1655593"/>
    <lineage>
        <taxon>Bacteria</taxon>
        <taxon>Pseudomonadati</taxon>
        <taxon>Pseudomonadota</taxon>
        <taxon>Gammaproteobacteria</taxon>
        <taxon>OMG group</taxon>
        <taxon>OM182 clade</taxon>
    </lineage>
</organism>
<dbReference type="Pfam" id="PF01011">
    <property type="entry name" value="PQQ"/>
    <property type="match status" value="1"/>
</dbReference>
<keyword evidence="3 5" id="KW-0732">Signal</keyword>
<reference evidence="7 8" key="1">
    <citation type="submission" date="2015-10" db="EMBL/GenBank/DDBJ databases">
        <title>Metagenome-Assembled Genomes uncover a global brackish microbiome.</title>
        <authorList>
            <person name="Hugerth L.W."/>
            <person name="Larsson J."/>
            <person name="Alneberg J."/>
            <person name="Lindh M.V."/>
            <person name="Legrand C."/>
            <person name="Pinhassi J."/>
            <person name="Andersson A.F."/>
        </authorList>
    </citation>
    <scope>NUCLEOTIDE SEQUENCE [LARGE SCALE GENOMIC DNA]</scope>
    <source>
        <strain evidence="7">BACL22 MAG-120619-bin3</strain>
    </source>
</reference>
<sequence>MIRLQHRNFLVLPFLICISTSQAAEFSQIRPDADTLMQLPVSSWLSNGGDLYNRNFSPLTQINTETIGQLGPVWRTHLEGSGVGAKYSGEAQPIIHEGVMYVITGADDVFALSIESGEILWSKQANLSSEISTICCGWTSRGVGFGEDKIFVGQLDGVLKALDKETGQEVWSIQAEAWEEGYTITSAPLYFNGMVISGFAGAEFAARGRVKAYNANDGSLLWTFYTVPAPGEFGSDTWPADSAAWETGGGTVWHTPAVDPELGMIYFSTGNPGPDYNGAIRAGDNLFTASIVALDVYTGEYRWHFQQVHHDLWDFDAPNPVVLFDLDYEGVPRKGLAQAGKTGWVYILDRTNGEPLVGIEERPVPQEPRQATAATQPYPVGDAFVSQTLDIPPEGFTMVNNGAIFTPFWDNPVLLRRSEANWPPSTVDPNKGVMYVCAGERQAAYATRDGVEQVESGDRYTGGSMRFAPIAVTGVVAAMDLRTNQRLWSQRWSSRCYSGLVATAGDLLFAGRNDGRFTAMDSRDGKKLWEFMTDAGVNAPPTIFEHEGEQYVTVFSAGNLLAGSSRGDSMWTFKLLEEGEETSIPLEQITPPQPNTEGLALFRQTCVFCHGLRGEGGHNGMPLEGLAAFSTDQVASI</sequence>
<evidence type="ECO:0000313" key="8">
    <source>
        <dbReference type="Proteomes" id="UP000051242"/>
    </source>
</evidence>
<dbReference type="GO" id="GO:0009055">
    <property type="term" value="F:electron transfer activity"/>
    <property type="evidence" value="ECO:0007669"/>
    <property type="project" value="InterPro"/>
</dbReference>
<feature type="signal peptide" evidence="5">
    <location>
        <begin position="1"/>
        <end position="23"/>
    </location>
</feature>
<gene>
    <name evidence="7" type="ORF">ABR85_03905</name>
</gene>
<dbReference type="AlphaFoldDB" id="A0A0R2SX29"/>
<dbReference type="Gene3D" id="2.140.10.10">
    <property type="entry name" value="Quinoprotein alcohol dehydrogenase-like superfamily"/>
    <property type="match status" value="1"/>
</dbReference>
<comment type="cofactor">
    <cofactor evidence="1">
        <name>pyrroloquinoline quinone</name>
        <dbReference type="ChEBI" id="CHEBI:58442"/>
    </cofactor>
</comment>
<evidence type="ECO:0000313" key="7">
    <source>
        <dbReference type="EMBL" id="KRO79463.1"/>
    </source>
</evidence>
<dbReference type="InterPro" id="IPR002372">
    <property type="entry name" value="PQQ_rpt_dom"/>
</dbReference>
<keyword evidence="4" id="KW-0560">Oxidoreductase</keyword>
<evidence type="ECO:0000256" key="1">
    <source>
        <dbReference type="ARBA" id="ARBA00001931"/>
    </source>
</evidence>
<dbReference type="Proteomes" id="UP000051242">
    <property type="component" value="Unassembled WGS sequence"/>
</dbReference>
<dbReference type="SUPFAM" id="SSF46626">
    <property type="entry name" value="Cytochrome c"/>
    <property type="match status" value="1"/>
</dbReference>
<dbReference type="SUPFAM" id="SSF50998">
    <property type="entry name" value="Quinoprotein alcohol dehydrogenase-like"/>
    <property type="match status" value="1"/>
</dbReference>
<feature type="chain" id="PRO_5006424111" description="Pyrrolo-quinoline quinone repeat domain-containing protein" evidence="5">
    <location>
        <begin position="24"/>
        <end position="637"/>
    </location>
</feature>
<evidence type="ECO:0000256" key="5">
    <source>
        <dbReference type="SAM" id="SignalP"/>
    </source>
</evidence>
<dbReference type="EMBL" id="LICD01000171">
    <property type="protein sequence ID" value="KRO79463.1"/>
    <property type="molecule type" value="Genomic_DNA"/>
</dbReference>
<name>A0A0R2SX29_9GAMM</name>
<dbReference type="SMART" id="SM00564">
    <property type="entry name" value="PQQ"/>
    <property type="match status" value="6"/>
</dbReference>
<evidence type="ECO:0000256" key="4">
    <source>
        <dbReference type="ARBA" id="ARBA00023002"/>
    </source>
</evidence>
<dbReference type="PANTHER" id="PTHR32303">
    <property type="entry name" value="QUINOPROTEIN ALCOHOL DEHYDROGENASE (CYTOCHROME C)"/>
    <property type="match status" value="1"/>
</dbReference>
<dbReference type="InterPro" id="IPR036909">
    <property type="entry name" value="Cyt_c-like_dom_sf"/>
</dbReference>